<keyword evidence="2" id="KW-1185">Reference proteome</keyword>
<gene>
    <name evidence="1" type="ORF">RchiOBHm_Chr4g0403731</name>
</gene>
<protein>
    <submittedName>
        <fullName evidence="1">Uncharacterized protein</fullName>
    </submittedName>
</protein>
<organism evidence="1 2">
    <name type="scientific">Rosa chinensis</name>
    <name type="common">China rose</name>
    <dbReference type="NCBI Taxonomy" id="74649"/>
    <lineage>
        <taxon>Eukaryota</taxon>
        <taxon>Viridiplantae</taxon>
        <taxon>Streptophyta</taxon>
        <taxon>Embryophyta</taxon>
        <taxon>Tracheophyta</taxon>
        <taxon>Spermatophyta</taxon>
        <taxon>Magnoliopsida</taxon>
        <taxon>eudicotyledons</taxon>
        <taxon>Gunneridae</taxon>
        <taxon>Pentapetalae</taxon>
        <taxon>rosids</taxon>
        <taxon>fabids</taxon>
        <taxon>Rosales</taxon>
        <taxon>Rosaceae</taxon>
        <taxon>Rosoideae</taxon>
        <taxon>Rosoideae incertae sedis</taxon>
        <taxon>Rosa</taxon>
    </lineage>
</organism>
<evidence type="ECO:0000313" key="2">
    <source>
        <dbReference type="Proteomes" id="UP000238479"/>
    </source>
</evidence>
<reference evidence="1 2" key="1">
    <citation type="journal article" date="2018" name="Nat. Genet.">
        <title>The Rosa genome provides new insights in the design of modern roses.</title>
        <authorList>
            <person name="Bendahmane M."/>
        </authorList>
    </citation>
    <scope>NUCLEOTIDE SEQUENCE [LARGE SCALE GENOMIC DNA]</scope>
    <source>
        <strain evidence="2">cv. Old Blush</strain>
    </source>
</reference>
<comment type="caution">
    <text evidence="1">The sequence shown here is derived from an EMBL/GenBank/DDBJ whole genome shotgun (WGS) entry which is preliminary data.</text>
</comment>
<dbReference type="AlphaFoldDB" id="A0A2P6QTM9"/>
<sequence length="93" mass="10698">MLCSNFHSFTGSFIVEIKASPTTTWLLVQIVTDNMSMINLIRSHTISLLPRQQEAKIVSFFGFQPTWKTSSLQKTEFEIKILHTHSIKQKCII</sequence>
<dbReference type="Gramene" id="PRQ37542">
    <property type="protein sequence ID" value="PRQ37542"/>
    <property type="gene ID" value="RchiOBHm_Chr4g0403731"/>
</dbReference>
<accession>A0A2P6QTM9</accession>
<proteinExistence type="predicted"/>
<name>A0A2P6QTM9_ROSCH</name>
<evidence type="ECO:0000313" key="1">
    <source>
        <dbReference type="EMBL" id="PRQ37542.1"/>
    </source>
</evidence>
<dbReference type="EMBL" id="PDCK01000042">
    <property type="protein sequence ID" value="PRQ37542.1"/>
    <property type="molecule type" value="Genomic_DNA"/>
</dbReference>
<dbReference type="Proteomes" id="UP000238479">
    <property type="component" value="Chromosome 4"/>
</dbReference>